<keyword evidence="1" id="KW-0472">Membrane</keyword>
<dbReference type="PANTHER" id="PTHR39164:SF1">
    <property type="entry name" value="PROTEIN CCDC"/>
    <property type="match status" value="1"/>
</dbReference>
<feature type="transmembrane region" description="Helical" evidence="1">
    <location>
        <begin position="134"/>
        <end position="153"/>
    </location>
</feature>
<dbReference type="Pfam" id="PF07301">
    <property type="entry name" value="DUF1453"/>
    <property type="match status" value="1"/>
</dbReference>
<gene>
    <name evidence="2" type="ORF">H7B90_14075</name>
</gene>
<feature type="transmembrane region" description="Helical" evidence="1">
    <location>
        <begin position="6"/>
        <end position="24"/>
    </location>
</feature>
<evidence type="ECO:0000313" key="2">
    <source>
        <dbReference type="EMBL" id="MBB6692532.1"/>
    </source>
</evidence>
<protein>
    <submittedName>
        <fullName evidence="2">DUF1453 family protein</fullName>
    </submittedName>
</protein>
<dbReference type="InterPro" id="IPR058247">
    <property type="entry name" value="DUF1453"/>
</dbReference>
<keyword evidence="1" id="KW-1133">Transmembrane helix</keyword>
<keyword evidence="1" id="KW-0812">Transmembrane</keyword>
<dbReference type="RefSeq" id="WP_185136520.1">
    <property type="nucleotide sequence ID" value="NZ_BORM01000001.1"/>
</dbReference>
<dbReference type="AlphaFoldDB" id="A0A841TZJ2"/>
<evidence type="ECO:0000313" key="3">
    <source>
        <dbReference type="Proteomes" id="UP000553776"/>
    </source>
</evidence>
<feature type="transmembrane region" description="Helical" evidence="1">
    <location>
        <begin position="110"/>
        <end position="128"/>
    </location>
</feature>
<evidence type="ECO:0000256" key="1">
    <source>
        <dbReference type="SAM" id="Phobius"/>
    </source>
</evidence>
<comment type="caution">
    <text evidence="2">The sequence shown here is derived from an EMBL/GenBank/DDBJ whole genome shotgun (WGS) entry which is preliminary data.</text>
</comment>
<organism evidence="2 3">
    <name type="scientific">Cohnella xylanilytica</name>
    <dbReference type="NCBI Taxonomy" id="557555"/>
    <lineage>
        <taxon>Bacteria</taxon>
        <taxon>Bacillati</taxon>
        <taxon>Bacillota</taxon>
        <taxon>Bacilli</taxon>
        <taxon>Bacillales</taxon>
        <taxon>Paenibacillaceae</taxon>
        <taxon>Cohnella</taxon>
    </lineage>
</organism>
<dbReference type="EMBL" id="JACJVR010000054">
    <property type="protein sequence ID" value="MBB6692532.1"/>
    <property type="molecule type" value="Genomic_DNA"/>
</dbReference>
<keyword evidence="3" id="KW-1185">Reference proteome</keyword>
<feature type="transmembrane region" description="Helical" evidence="1">
    <location>
        <begin position="36"/>
        <end position="58"/>
    </location>
</feature>
<reference evidence="2 3" key="1">
    <citation type="submission" date="2020-08" db="EMBL/GenBank/DDBJ databases">
        <title>Cohnella phylogeny.</title>
        <authorList>
            <person name="Dunlap C."/>
        </authorList>
    </citation>
    <scope>NUCLEOTIDE SEQUENCE [LARGE SCALE GENOMIC DNA]</scope>
    <source>
        <strain evidence="2 3">DSM 25239</strain>
    </source>
</reference>
<dbReference type="InterPro" id="IPR031306">
    <property type="entry name" value="CcdC"/>
</dbReference>
<dbReference type="Proteomes" id="UP000553776">
    <property type="component" value="Unassembled WGS sequence"/>
</dbReference>
<name>A0A841TZJ2_9BACL</name>
<dbReference type="PANTHER" id="PTHR39164">
    <property type="entry name" value="PROTEIN CCDC"/>
    <property type="match status" value="1"/>
</dbReference>
<sequence>MNNSQPYSYVFMIAIILLVFWLRSRRSANPRPVKRNGYGMFIPVVLLLVAFCGTLASLSHTPGQPFHLPAVWEIVCACLIGVVLGSVMLYHTGYEKREDGLVYSRPNKNFKYVLLAVIVIRIGLAQYFKNLDYVEFTFLTMLMAYVYVCIWRIGSFVKFRQTLAR</sequence>
<proteinExistence type="predicted"/>
<accession>A0A841TZJ2</accession>
<feature type="transmembrane region" description="Helical" evidence="1">
    <location>
        <begin position="70"/>
        <end position="90"/>
    </location>
</feature>